<feature type="transmembrane region" description="Helical" evidence="2">
    <location>
        <begin position="48"/>
        <end position="68"/>
    </location>
</feature>
<dbReference type="EMBL" id="MFPS01000003">
    <property type="protein sequence ID" value="OGH60115.1"/>
    <property type="molecule type" value="Genomic_DNA"/>
</dbReference>
<keyword evidence="1" id="KW-0175">Coiled coil</keyword>
<dbReference type="AlphaFoldDB" id="A0A1F6LLC3"/>
<evidence type="ECO:0000256" key="2">
    <source>
        <dbReference type="SAM" id="Phobius"/>
    </source>
</evidence>
<evidence type="ECO:0000313" key="4">
    <source>
        <dbReference type="Proteomes" id="UP000177067"/>
    </source>
</evidence>
<comment type="caution">
    <text evidence="3">The sequence shown here is derived from an EMBL/GenBank/DDBJ whole genome shotgun (WGS) entry which is preliminary data.</text>
</comment>
<protein>
    <recommendedName>
        <fullName evidence="5">AtpZ/AtpI family protein</fullName>
    </recommendedName>
</protein>
<sequence length="102" mass="11518">MALLPKDQQDRKYILLGFKIVGDFGAIIAIPVVVFVLIAQWLEGKYGGSPYITITAFVFASVLTAYMIKKKAKEYGAEYEKLNNKKAETNQSLEQLREDNIE</sequence>
<organism evidence="3 4">
    <name type="scientific">Candidatus Magasanikbacteria bacterium RIFCSPHIGHO2_01_FULL_33_34</name>
    <dbReference type="NCBI Taxonomy" id="1798671"/>
    <lineage>
        <taxon>Bacteria</taxon>
        <taxon>Candidatus Magasanikiibacteriota</taxon>
    </lineage>
</organism>
<name>A0A1F6LLC3_9BACT</name>
<evidence type="ECO:0000256" key="1">
    <source>
        <dbReference type="SAM" id="Coils"/>
    </source>
</evidence>
<evidence type="ECO:0000313" key="3">
    <source>
        <dbReference type="EMBL" id="OGH60115.1"/>
    </source>
</evidence>
<keyword evidence="2" id="KW-1133">Transmembrane helix</keyword>
<gene>
    <name evidence="3" type="ORF">A2725_00505</name>
</gene>
<keyword evidence="2" id="KW-0812">Transmembrane</keyword>
<accession>A0A1F6LLC3</accession>
<feature type="coiled-coil region" evidence="1">
    <location>
        <begin position="72"/>
        <end position="99"/>
    </location>
</feature>
<evidence type="ECO:0008006" key="5">
    <source>
        <dbReference type="Google" id="ProtNLM"/>
    </source>
</evidence>
<keyword evidence="2" id="KW-0472">Membrane</keyword>
<feature type="transmembrane region" description="Helical" evidence="2">
    <location>
        <begin position="20"/>
        <end position="42"/>
    </location>
</feature>
<reference evidence="3 4" key="1">
    <citation type="journal article" date="2016" name="Nat. Commun.">
        <title>Thousands of microbial genomes shed light on interconnected biogeochemical processes in an aquifer system.</title>
        <authorList>
            <person name="Anantharaman K."/>
            <person name="Brown C.T."/>
            <person name="Hug L.A."/>
            <person name="Sharon I."/>
            <person name="Castelle C.J."/>
            <person name="Probst A.J."/>
            <person name="Thomas B.C."/>
            <person name="Singh A."/>
            <person name="Wilkins M.J."/>
            <person name="Karaoz U."/>
            <person name="Brodie E.L."/>
            <person name="Williams K.H."/>
            <person name="Hubbard S.S."/>
            <person name="Banfield J.F."/>
        </authorList>
    </citation>
    <scope>NUCLEOTIDE SEQUENCE [LARGE SCALE GENOMIC DNA]</scope>
</reference>
<dbReference type="Proteomes" id="UP000177067">
    <property type="component" value="Unassembled WGS sequence"/>
</dbReference>
<proteinExistence type="predicted"/>